<evidence type="ECO:0000313" key="1">
    <source>
        <dbReference type="EMBL" id="CAH1778570.1"/>
    </source>
</evidence>
<dbReference type="AlphaFoldDB" id="A0A8J1UV28"/>
<dbReference type="Proteomes" id="UP000749559">
    <property type="component" value="Unassembled WGS sequence"/>
</dbReference>
<dbReference type="Gene3D" id="3.40.33.10">
    <property type="entry name" value="CAP"/>
    <property type="match status" value="1"/>
</dbReference>
<accession>A0A8J1UV28</accession>
<dbReference type="OrthoDB" id="674273at2759"/>
<dbReference type="PRINTS" id="PR00837">
    <property type="entry name" value="V5TPXLIKE"/>
</dbReference>
<evidence type="ECO:0000313" key="2">
    <source>
        <dbReference type="Proteomes" id="UP000749559"/>
    </source>
</evidence>
<dbReference type="InterPro" id="IPR001283">
    <property type="entry name" value="CRISP-related"/>
</dbReference>
<comment type="caution">
    <text evidence="1">The sequence shown here is derived from an EMBL/GenBank/DDBJ whole genome shotgun (WGS) entry which is preliminary data.</text>
</comment>
<dbReference type="EMBL" id="CAIIXF020000003">
    <property type="protein sequence ID" value="CAH1778570.1"/>
    <property type="molecule type" value="Genomic_DNA"/>
</dbReference>
<dbReference type="InterPro" id="IPR035940">
    <property type="entry name" value="CAP_sf"/>
</dbReference>
<proteinExistence type="predicted"/>
<dbReference type="Pfam" id="PF00188">
    <property type="entry name" value="CAP"/>
    <property type="match status" value="1"/>
</dbReference>
<dbReference type="SMART" id="SM00198">
    <property type="entry name" value="SCP"/>
    <property type="match status" value="1"/>
</dbReference>
<dbReference type="PROSITE" id="PS01009">
    <property type="entry name" value="CRISP_1"/>
    <property type="match status" value="1"/>
</dbReference>
<dbReference type="SUPFAM" id="SSF55797">
    <property type="entry name" value="PR-1-like"/>
    <property type="match status" value="1"/>
</dbReference>
<dbReference type="GO" id="GO:0005576">
    <property type="term" value="C:extracellular region"/>
    <property type="evidence" value="ECO:0007669"/>
    <property type="project" value="InterPro"/>
</dbReference>
<dbReference type="InterPro" id="IPR014044">
    <property type="entry name" value="CAP_dom"/>
</dbReference>
<dbReference type="InterPro" id="IPR018244">
    <property type="entry name" value="Allrgn_V5/Tpx1_CS"/>
</dbReference>
<sequence>LSKPTIMYMCFGVFVLFVVFSGNFVASDSDESCLVRDKLPTPIDATVELYPGFDIEVWTCNNDASKLAYLTCSTKIWSPEELQCGPGPDFDTSCLETHNMYRDRHQNTPRLTYNYTLAGEAKQWADYLPSLGGLQHGSTGENIYWASTSGKHDPCKAAVDAWYAEEPNWNYDTSAGNGGGVTGHFTQVVWKTTTEVGCGLNESAQGTYVVCRYLSPGNNGQYRTNVLKRL</sequence>
<dbReference type="CDD" id="cd05382">
    <property type="entry name" value="CAP_GAPR1-like"/>
    <property type="match status" value="1"/>
</dbReference>
<keyword evidence="2" id="KW-1185">Reference proteome</keyword>
<organism evidence="1 2">
    <name type="scientific">Owenia fusiformis</name>
    <name type="common">Polychaete worm</name>
    <dbReference type="NCBI Taxonomy" id="6347"/>
    <lineage>
        <taxon>Eukaryota</taxon>
        <taxon>Metazoa</taxon>
        <taxon>Spiralia</taxon>
        <taxon>Lophotrochozoa</taxon>
        <taxon>Annelida</taxon>
        <taxon>Polychaeta</taxon>
        <taxon>Sedentaria</taxon>
        <taxon>Canalipalpata</taxon>
        <taxon>Sabellida</taxon>
        <taxon>Oweniida</taxon>
        <taxon>Oweniidae</taxon>
        <taxon>Owenia</taxon>
    </lineage>
</organism>
<protein>
    <submittedName>
        <fullName evidence="1">Uncharacterized protein</fullName>
    </submittedName>
</protein>
<dbReference type="InterPro" id="IPR034113">
    <property type="entry name" value="SCP_GAPR1-like"/>
</dbReference>
<gene>
    <name evidence="1" type="ORF">OFUS_LOCUS5473</name>
</gene>
<feature type="non-terminal residue" evidence="1">
    <location>
        <position position="230"/>
    </location>
</feature>
<dbReference type="PANTHER" id="PTHR10334">
    <property type="entry name" value="CYSTEINE-RICH SECRETORY PROTEIN-RELATED"/>
    <property type="match status" value="1"/>
</dbReference>
<name>A0A8J1UV28_OWEFU</name>
<reference evidence="1" key="1">
    <citation type="submission" date="2022-03" db="EMBL/GenBank/DDBJ databases">
        <authorList>
            <person name="Martin C."/>
        </authorList>
    </citation>
    <scope>NUCLEOTIDE SEQUENCE</scope>
</reference>